<dbReference type="InterPro" id="IPR042215">
    <property type="entry name" value="CarD-like_C"/>
</dbReference>
<dbReference type="Gene3D" id="2.40.10.170">
    <property type="match status" value="1"/>
</dbReference>
<sequence>MYQAGDLIMYGSTGVCRVESVGKLDGNPRDNTQYYKLAPVFDTETIYTPIDTKAFMRPVMTREQAEELIARIPDIPEDVCGGCDIKMLSERYRACLNTHENDDLIRLIKSVYLKNERSIKAGRHMGQIDQQYMKRAEKLLYGELAVALDMEFDQIQPYIKKRMGHAKKKTAES</sequence>
<evidence type="ECO:0000313" key="3">
    <source>
        <dbReference type="Proteomes" id="UP000194903"/>
    </source>
</evidence>
<gene>
    <name evidence="2" type="ORF">CBW42_00440</name>
</gene>
<proteinExistence type="predicted"/>
<dbReference type="RefSeq" id="WP_087016690.1">
    <property type="nucleotide sequence ID" value="NZ_CP178353.1"/>
</dbReference>
<accession>A0A252F7I9</accession>
<protein>
    <recommendedName>
        <fullName evidence="1">CarD-like/TRCF RNAP-interacting domain-containing protein</fullName>
    </recommendedName>
</protein>
<comment type="caution">
    <text evidence="2">The sequence shown here is derived from an EMBL/GenBank/DDBJ whole genome shotgun (WGS) entry which is preliminary data.</text>
</comment>
<name>A0A252F7I9_9FIRM</name>
<evidence type="ECO:0000259" key="1">
    <source>
        <dbReference type="Pfam" id="PF02559"/>
    </source>
</evidence>
<dbReference type="InterPro" id="IPR003711">
    <property type="entry name" value="CarD-like/TRCF_RID"/>
</dbReference>
<keyword evidence="3" id="KW-1185">Reference proteome</keyword>
<dbReference type="EMBL" id="NHOC01000001">
    <property type="protein sequence ID" value="OUM21737.1"/>
    <property type="molecule type" value="Genomic_DNA"/>
</dbReference>
<organism evidence="2 3">
    <name type="scientific">Butyricicoccus porcorum</name>
    <dbReference type="NCBI Taxonomy" id="1945634"/>
    <lineage>
        <taxon>Bacteria</taxon>
        <taxon>Bacillati</taxon>
        <taxon>Bacillota</taxon>
        <taxon>Clostridia</taxon>
        <taxon>Eubacteriales</taxon>
        <taxon>Butyricicoccaceae</taxon>
        <taxon>Butyricicoccus</taxon>
    </lineage>
</organism>
<evidence type="ECO:0000313" key="2">
    <source>
        <dbReference type="EMBL" id="OUM21737.1"/>
    </source>
</evidence>
<dbReference type="OrthoDB" id="9786074at2"/>
<dbReference type="Gene3D" id="1.20.58.1290">
    <property type="entry name" value="CarD-like, C-terminal domain"/>
    <property type="match status" value="1"/>
</dbReference>
<dbReference type="AlphaFoldDB" id="A0A252F7I9"/>
<dbReference type="Proteomes" id="UP000194903">
    <property type="component" value="Unassembled WGS sequence"/>
</dbReference>
<feature type="domain" description="CarD-like/TRCF RNAP-interacting" evidence="1">
    <location>
        <begin position="2"/>
        <end position="59"/>
    </location>
</feature>
<dbReference type="Pfam" id="PF02559">
    <property type="entry name" value="CarD_TRCF_RID"/>
    <property type="match status" value="1"/>
</dbReference>
<reference evidence="2 3" key="1">
    <citation type="submission" date="2017-05" db="EMBL/GenBank/DDBJ databases">
        <title>Butyricicoccus porcorum sp. nov. a butyrate-producing bacterium from the swine intestinal tract.</title>
        <authorList>
            <person name="Trachsel J."/>
            <person name="Humphrey S."/>
            <person name="Allen H.K."/>
        </authorList>
    </citation>
    <scope>NUCLEOTIDE SEQUENCE [LARGE SCALE GENOMIC DNA]</scope>
    <source>
        <strain evidence="2">BB10</strain>
    </source>
</reference>